<reference evidence="2 3" key="1">
    <citation type="submission" date="2019-07" db="EMBL/GenBank/DDBJ databases">
        <title>Tepidimonas charontis SPSP-6 draft genome.</title>
        <authorList>
            <person name="Da Costa M.S."/>
            <person name="Froufe H.J.C."/>
            <person name="Egas C."/>
            <person name="Albuquerque L."/>
        </authorList>
    </citation>
    <scope>NUCLEOTIDE SEQUENCE [LARGE SCALE GENOMIC DNA]</scope>
    <source>
        <strain evidence="2 3">SPSP-6</strain>
    </source>
</reference>
<evidence type="ECO:0000313" key="3">
    <source>
        <dbReference type="Proteomes" id="UP000318294"/>
    </source>
</evidence>
<comment type="caution">
    <text evidence="2">The sequence shown here is derived from an EMBL/GenBank/DDBJ whole genome shotgun (WGS) entry which is preliminary data.</text>
</comment>
<keyword evidence="1" id="KW-0812">Transmembrane</keyword>
<feature type="transmembrane region" description="Helical" evidence="1">
    <location>
        <begin position="69"/>
        <end position="87"/>
    </location>
</feature>
<keyword evidence="1" id="KW-1133">Transmembrane helix</keyword>
<dbReference type="EMBL" id="VJON01000010">
    <property type="protein sequence ID" value="TSE35147.1"/>
    <property type="molecule type" value="Genomic_DNA"/>
</dbReference>
<protein>
    <submittedName>
        <fullName evidence="2">Uncharacterized protein</fullName>
    </submittedName>
</protein>
<feature type="transmembrane region" description="Helical" evidence="1">
    <location>
        <begin position="41"/>
        <end position="63"/>
    </location>
</feature>
<gene>
    <name evidence="2" type="ORF">Tchar_00936</name>
</gene>
<organism evidence="2 3">
    <name type="scientific">Tepidimonas charontis</name>
    <dbReference type="NCBI Taxonomy" id="2267262"/>
    <lineage>
        <taxon>Bacteria</taxon>
        <taxon>Pseudomonadati</taxon>
        <taxon>Pseudomonadota</taxon>
        <taxon>Betaproteobacteria</taxon>
        <taxon>Burkholderiales</taxon>
        <taxon>Tepidimonas</taxon>
    </lineage>
</organism>
<proteinExistence type="predicted"/>
<keyword evidence="3" id="KW-1185">Reference proteome</keyword>
<evidence type="ECO:0000256" key="1">
    <source>
        <dbReference type="SAM" id="Phobius"/>
    </source>
</evidence>
<dbReference type="RefSeq" id="WP_144327923.1">
    <property type="nucleotide sequence ID" value="NZ_VJON01000010.1"/>
</dbReference>
<accession>A0A554XH37</accession>
<sequence length="195" mass="20128">MLAANARLTIARPGAGAVEGAFIARVMVDVGASFRAVTKILAINAFFAAAAVAALMLAVAIVGEAASHSQLLRVITAVPAVLAAIFFSDKKAVSEKLARRRAARAASISLACETERARTACDEAVVLRVASAVTGGIMPRPAAAEALSRAAPQALHQDPRAALAASHLRAVMRALITLARDLSTRARTSLRIRAG</sequence>
<name>A0A554XH37_9BURK</name>
<keyword evidence="1" id="KW-0472">Membrane</keyword>
<dbReference type="AlphaFoldDB" id="A0A554XH37"/>
<evidence type="ECO:0000313" key="2">
    <source>
        <dbReference type="EMBL" id="TSE35147.1"/>
    </source>
</evidence>
<dbReference type="Proteomes" id="UP000318294">
    <property type="component" value="Unassembled WGS sequence"/>
</dbReference>